<dbReference type="Gene3D" id="2.30.110.10">
    <property type="entry name" value="Electron Transport, Fmn-binding Protein, Chain A"/>
    <property type="match status" value="1"/>
</dbReference>
<dbReference type="AlphaFoldDB" id="A0A158GFC4"/>
<accession>A0A158GFC4</accession>
<dbReference type="EMBL" id="FCOC02000006">
    <property type="protein sequence ID" value="SAL30329.1"/>
    <property type="molecule type" value="Genomic_DNA"/>
</dbReference>
<dbReference type="PANTHER" id="PTHR30466">
    <property type="entry name" value="FLAVIN REDUCTASE"/>
    <property type="match status" value="1"/>
</dbReference>
<dbReference type="InterPro" id="IPR012349">
    <property type="entry name" value="Split_barrel_FMN-bd"/>
</dbReference>
<sequence length="168" mass="18103">MPTDLDANEVSMLAFRDAMAHLGAAVHVITTDGASGRAGFTASAVCSVTDTPPSVLVCVNRTSSAYAATIANGVLCINTLSAEQHGISAAFSSKQPMAARFEHGEWIERHERAPRLAHAMVSIDCKTVSRIPVGTHDILVCKVIELQTNTQPGVLIYYNREYHRLTHT</sequence>
<dbReference type="Pfam" id="PF01613">
    <property type="entry name" value="Flavin_Reduct"/>
    <property type="match status" value="1"/>
</dbReference>
<dbReference type="GO" id="GO:0010181">
    <property type="term" value="F:FMN binding"/>
    <property type="evidence" value="ECO:0007669"/>
    <property type="project" value="InterPro"/>
</dbReference>
<name>A0A158GFC4_CABSO</name>
<dbReference type="PANTHER" id="PTHR30466:SF1">
    <property type="entry name" value="FMN REDUCTASE (NADH) RUTF"/>
    <property type="match status" value="1"/>
</dbReference>
<evidence type="ECO:0000313" key="3">
    <source>
        <dbReference type="EMBL" id="SAL30329.1"/>
    </source>
</evidence>
<dbReference type="SUPFAM" id="SSF50475">
    <property type="entry name" value="FMN-binding split barrel"/>
    <property type="match status" value="1"/>
</dbReference>
<dbReference type="GO" id="GO:0042602">
    <property type="term" value="F:riboflavin reductase (NADPH) activity"/>
    <property type="evidence" value="ECO:0007669"/>
    <property type="project" value="TreeGrafter"/>
</dbReference>
<evidence type="ECO:0000313" key="4">
    <source>
        <dbReference type="Proteomes" id="UP000054893"/>
    </source>
</evidence>
<gene>
    <name evidence="3" type="ORF">AWB64_02668</name>
</gene>
<dbReference type="RefSeq" id="WP_060819519.1">
    <property type="nucleotide sequence ID" value="NZ_FCOC02000006.1"/>
</dbReference>
<organism evidence="3 4">
    <name type="scientific">Caballeronia sordidicola</name>
    <name type="common">Burkholderia sordidicola</name>
    <dbReference type="NCBI Taxonomy" id="196367"/>
    <lineage>
        <taxon>Bacteria</taxon>
        <taxon>Pseudomonadati</taxon>
        <taxon>Pseudomonadota</taxon>
        <taxon>Betaproteobacteria</taxon>
        <taxon>Burkholderiales</taxon>
        <taxon>Burkholderiaceae</taxon>
        <taxon>Caballeronia</taxon>
    </lineage>
</organism>
<protein>
    <submittedName>
        <fullName evidence="3">Flavin reductase-like, FMN-binding</fullName>
    </submittedName>
</protein>
<dbReference type="OrthoDB" id="8525727at2"/>
<reference evidence="3 4" key="1">
    <citation type="submission" date="2016-01" db="EMBL/GenBank/DDBJ databases">
        <authorList>
            <person name="Oliw E.H."/>
        </authorList>
    </citation>
    <scope>NUCLEOTIDE SEQUENCE [LARGE SCALE GENOMIC DNA]</scope>
    <source>
        <strain evidence="3">LMG 22029</strain>
    </source>
</reference>
<dbReference type="GO" id="GO:0006208">
    <property type="term" value="P:pyrimidine nucleobase catabolic process"/>
    <property type="evidence" value="ECO:0007669"/>
    <property type="project" value="TreeGrafter"/>
</dbReference>
<evidence type="ECO:0000259" key="2">
    <source>
        <dbReference type="SMART" id="SM00903"/>
    </source>
</evidence>
<keyword evidence="1" id="KW-0560">Oxidoreductase</keyword>
<dbReference type="InterPro" id="IPR002563">
    <property type="entry name" value="Flavin_Rdtase-like_dom"/>
</dbReference>
<evidence type="ECO:0000256" key="1">
    <source>
        <dbReference type="ARBA" id="ARBA00023002"/>
    </source>
</evidence>
<dbReference type="SMART" id="SM00903">
    <property type="entry name" value="Flavin_Reduct"/>
    <property type="match status" value="1"/>
</dbReference>
<dbReference type="Proteomes" id="UP000054893">
    <property type="component" value="Unassembled WGS sequence"/>
</dbReference>
<dbReference type="InterPro" id="IPR050268">
    <property type="entry name" value="NADH-dep_flavin_reductase"/>
</dbReference>
<proteinExistence type="predicted"/>
<feature type="domain" description="Flavin reductase like" evidence="2">
    <location>
        <begin position="19"/>
        <end position="164"/>
    </location>
</feature>